<protein>
    <submittedName>
        <fullName evidence="2">Aspartate aminotransferase</fullName>
    </submittedName>
</protein>
<evidence type="ECO:0000313" key="3">
    <source>
        <dbReference type="Proteomes" id="UP000031192"/>
    </source>
</evidence>
<reference evidence="2 3" key="1">
    <citation type="journal article" date="2014" name="Proc. Natl. Acad. Sci. U.S.A.">
        <title>Trajectory and genomic determinants of fungal-pathogen speciation and host adaptation.</title>
        <authorList>
            <person name="Hu X."/>
            <person name="Xiao G."/>
            <person name="Zheng P."/>
            <person name="Shang Y."/>
            <person name="Su Y."/>
            <person name="Zhang X."/>
            <person name="Liu X."/>
            <person name="Zhan S."/>
            <person name="St Leger R.J."/>
            <person name="Wang C."/>
        </authorList>
    </citation>
    <scope>NUCLEOTIDE SEQUENCE [LARGE SCALE GENOMIC DNA]</scope>
    <source>
        <strain evidence="2 3">ARSEF 977</strain>
    </source>
</reference>
<keyword evidence="2" id="KW-0808">Transferase</keyword>
<proteinExistence type="predicted"/>
<dbReference type="HOGENOM" id="CLU_785467_0_0_1"/>
<evidence type="ECO:0000256" key="1">
    <source>
        <dbReference type="SAM" id="MobiDB-lite"/>
    </source>
</evidence>
<evidence type="ECO:0000313" key="2">
    <source>
        <dbReference type="EMBL" id="KID86477.1"/>
    </source>
</evidence>
<feature type="compositionally biased region" description="Polar residues" evidence="1">
    <location>
        <begin position="281"/>
        <end position="291"/>
    </location>
</feature>
<feature type="compositionally biased region" description="Basic and acidic residues" evidence="1">
    <location>
        <begin position="300"/>
        <end position="309"/>
    </location>
</feature>
<feature type="region of interest" description="Disordered" evidence="1">
    <location>
        <begin position="378"/>
        <end position="402"/>
    </location>
</feature>
<keyword evidence="2" id="KW-0032">Aminotransferase</keyword>
<feature type="region of interest" description="Disordered" evidence="1">
    <location>
        <begin position="274"/>
        <end position="314"/>
    </location>
</feature>
<accession>A0A0B4H386</accession>
<name>A0A0B4H386_METGA</name>
<organism evidence="2 3">
    <name type="scientific">Metarhizium guizhouense (strain ARSEF 977)</name>
    <dbReference type="NCBI Taxonomy" id="1276136"/>
    <lineage>
        <taxon>Eukaryota</taxon>
        <taxon>Fungi</taxon>
        <taxon>Dikarya</taxon>
        <taxon>Ascomycota</taxon>
        <taxon>Pezizomycotina</taxon>
        <taxon>Sordariomycetes</taxon>
        <taxon>Hypocreomycetidae</taxon>
        <taxon>Hypocreales</taxon>
        <taxon>Clavicipitaceae</taxon>
        <taxon>Metarhizium</taxon>
    </lineage>
</organism>
<comment type="caution">
    <text evidence="2">The sequence shown here is derived from an EMBL/GenBank/DDBJ whole genome shotgun (WGS) entry which is preliminary data.</text>
</comment>
<dbReference type="AlphaFoldDB" id="A0A0B4H386"/>
<dbReference type="EMBL" id="AZNH01000021">
    <property type="protein sequence ID" value="KID86477.1"/>
    <property type="molecule type" value="Genomic_DNA"/>
</dbReference>
<dbReference type="GO" id="GO:0008483">
    <property type="term" value="F:transaminase activity"/>
    <property type="evidence" value="ECO:0007669"/>
    <property type="project" value="UniProtKB-KW"/>
</dbReference>
<keyword evidence="3" id="KW-1185">Reference proteome</keyword>
<dbReference type="Proteomes" id="UP000031192">
    <property type="component" value="Unassembled WGS sequence"/>
</dbReference>
<gene>
    <name evidence="2" type="ORF">MGU_06289</name>
</gene>
<dbReference type="OrthoDB" id="4895274at2759"/>
<sequence>MNDPFRDHDRNTWSLRLEIEDRILSRLHGFYFAASDTILGSKHEDKALIQELCPENAGNNITLDVTTFILRTLVACSRKWHMLHDFGPLRFWNEVTTQGRRNSNIHIQPMNTRNLITALIKARQRYVLRQSAIYPDFVMETDLKLGSDTAAQAILERVLGLEDPITFSGDIFRSPLCSESEKRDLLKHAINYGPVKQISGKKYQLAQGAPQNLHPISDLARKPAILNSRGFVEQLAVGPTSAKEGVDNITAPNGGRGKSRCVFVTPTRCKRLARGKESPLLDTSNDKSTQQSKKRVKTSVKSDAREPAAETRSPTIAEYLKSPSRARSELCAYGLDWDSKGVASVRDEEPGSGQNHVLEILPPSALHENSPRVILCMGDNQPEDDSPVTSTLQKLGHGRTLE</sequence>